<organism evidence="1">
    <name type="scientific">uncultured Pleomorphomonas sp</name>
    <dbReference type="NCBI Taxonomy" id="442121"/>
    <lineage>
        <taxon>Bacteria</taxon>
        <taxon>Pseudomonadati</taxon>
        <taxon>Pseudomonadota</taxon>
        <taxon>Alphaproteobacteria</taxon>
        <taxon>Hyphomicrobiales</taxon>
        <taxon>Pleomorphomonadaceae</taxon>
        <taxon>Pleomorphomonas</taxon>
        <taxon>environmental samples</taxon>
    </lineage>
</organism>
<sequence>MRVQLSKTYEAFGKKHESIEVKEPTGSLLLIHGEPAEWVFTKDRTPVRIENKDAIRGYLEACCEPGVELVSQLGVVDFREVKETLLGFFERQKPTDQGSTTSSTYASSE</sequence>
<accession>A0A212L769</accession>
<dbReference type="EMBL" id="FMJD01000003">
    <property type="protein sequence ID" value="SCM73370.1"/>
    <property type="molecule type" value="Genomic_DNA"/>
</dbReference>
<dbReference type="RefSeq" id="WP_288199463.1">
    <property type="nucleotide sequence ID" value="NZ_LT608334.1"/>
</dbReference>
<dbReference type="AlphaFoldDB" id="A0A212L769"/>
<protein>
    <submittedName>
        <fullName evidence="1">Uncharacterized protein</fullName>
    </submittedName>
</protein>
<evidence type="ECO:0000313" key="1">
    <source>
        <dbReference type="EMBL" id="SCM73370.1"/>
    </source>
</evidence>
<proteinExistence type="predicted"/>
<gene>
    <name evidence="1" type="ORF">KL86PLE_110040</name>
</gene>
<reference evidence="1" key="1">
    <citation type="submission" date="2016-08" db="EMBL/GenBank/DDBJ databases">
        <authorList>
            <person name="Seilhamer J.J."/>
        </authorList>
    </citation>
    <scope>NUCLEOTIDE SEQUENCE</scope>
    <source>
        <strain evidence="1">86</strain>
    </source>
</reference>
<name>A0A212L769_9HYPH</name>